<dbReference type="Proteomes" id="UP000193920">
    <property type="component" value="Unassembled WGS sequence"/>
</dbReference>
<dbReference type="EMBL" id="MCOG01000001">
    <property type="protein sequence ID" value="ORY87315.1"/>
    <property type="molecule type" value="Genomic_DNA"/>
</dbReference>
<evidence type="ECO:0000313" key="3">
    <source>
        <dbReference type="Proteomes" id="UP000193920"/>
    </source>
</evidence>
<sequence length="206" mass="24117">MANTKSDFKRRFPKVGKCCCCCEPKVSVIVCTIIFIIWLGLGAFYAGISFNIVDKYNTSTTSIISKVLIVINICVLISLILLLVGIIKRNITFMNQFKFVFIIFIISQLFNYAYSIYLFNDDEYIGNAIKTLKKTYKQNNLQGFYEIHDEIYRRSLKSSMYYYIVEYLIILALIVYYYLSTCSYIEDVEEIANEENDTRKLENNEY</sequence>
<comment type="caution">
    <text evidence="2">The sequence shown here is derived from an EMBL/GenBank/DDBJ whole genome shotgun (WGS) entry which is preliminary data.</text>
</comment>
<accession>A0A1Y2FXB7</accession>
<feature type="transmembrane region" description="Helical" evidence="1">
    <location>
        <begin position="26"/>
        <end position="48"/>
    </location>
</feature>
<dbReference type="AlphaFoldDB" id="A0A1Y2FXB7"/>
<organism evidence="2 3">
    <name type="scientific">Neocallimastix californiae</name>
    <dbReference type="NCBI Taxonomy" id="1754190"/>
    <lineage>
        <taxon>Eukaryota</taxon>
        <taxon>Fungi</taxon>
        <taxon>Fungi incertae sedis</taxon>
        <taxon>Chytridiomycota</taxon>
        <taxon>Chytridiomycota incertae sedis</taxon>
        <taxon>Neocallimastigomycetes</taxon>
        <taxon>Neocallimastigales</taxon>
        <taxon>Neocallimastigaceae</taxon>
        <taxon>Neocallimastix</taxon>
    </lineage>
</organism>
<feature type="transmembrane region" description="Helical" evidence="1">
    <location>
        <begin position="160"/>
        <end position="179"/>
    </location>
</feature>
<protein>
    <recommendedName>
        <fullName evidence="4">Tetraspannin-domain-containing protein</fullName>
    </recommendedName>
</protein>
<keyword evidence="3" id="KW-1185">Reference proteome</keyword>
<name>A0A1Y2FXB7_9FUNG</name>
<reference evidence="2 3" key="1">
    <citation type="submission" date="2016-08" db="EMBL/GenBank/DDBJ databases">
        <title>A Parts List for Fungal Cellulosomes Revealed by Comparative Genomics.</title>
        <authorList>
            <consortium name="DOE Joint Genome Institute"/>
            <person name="Haitjema C.H."/>
            <person name="Gilmore S.P."/>
            <person name="Henske J.K."/>
            <person name="Solomon K.V."/>
            <person name="De Groot R."/>
            <person name="Kuo A."/>
            <person name="Mondo S.J."/>
            <person name="Salamov A.A."/>
            <person name="Labutti K."/>
            <person name="Zhao Z."/>
            <person name="Chiniquy J."/>
            <person name="Barry K."/>
            <person name="Brewer H.M."/>
            <person name="Purvine S.O."/>
            <person name="Wright A.T."/>
            <person name="Boxma B."/>
            <person name="Van Alen T."/>
            <person name="Hackstein J.H."/>
            <person name="Baker S.E."/>
            <person name="Grigoriev I.V."/>
            <person name="O'Malley M.A."/>
        </authorList>
    </citation>
    <scope>NUCLEOTIDE SEQUENCE [LARGE SCALE GENOMIC DNA]</scope>
    <source>
        <strain evidence="2 3">G1</strain>
    </source>
</reference>
<keyword evidence="1" id="KW-0812">Transmembrane</keyword>
<dbReference type="OrthoDB" id="2181050at2759"/>
<gene>
    <name evidence="2" type="ORF">LY90DRAFT_498585</name>
</gene>
<evidence type="ECO:0000256" key="1">
    <source>
        <dbReference type="SAM" id="Phobius"/>
    </source>
</evidence>
<keyword evidence="1" id="KW-0472">Membrane</keyword>
<proteinExistence type="predicted"/>
<evidence type="ECO:0000313" key="2">
    <source>
        <dbReference type="EMBL" id="ORY87315.1"/>
    </source>
</evidence>
<keyword evidence="1" id="KW-1133">Transmembrane helix</keyword>
<feature type="transmembrane region" description="Helical" evidence="1">
    <location>
        <begin position="99"/>
        <end position="119"/>
    </location>
</feature>
<feature type="transmembrane region" description="Helical" evidence="1">
    <location>
        <begin position="68"/>
        <end position="87"/>
    </location>
</feature>
<evidence type="ECO:0008006" key="4">
    <source>
        <dbReference type="Google" id="ProtNLM"/>
    </source>
</evidence>